<dbReference type="Gramene" id="TuG1812G0600000911.01.T01">
    <property type="protein sequence ID" value="TuG1812G0600000911.01.T01.cds416473"/>
    <property type="gene ID" value="TuG1812G0600000911.01"/>
</dbReference>
<accession>A0A8R7UNR6</accession>
<protein>
    <submittedName>
        <fullName evidence="2">Uncharacterized protein</fullName>
    </submittedName>
</protein>
<sequence length="154" mass="16512">MAWARPRDPIATVFGRYCPATLPASRPTPLAGETSLLRSPILSLSVCVCGRSDLPCSPFFSSMDRSRSFHGRPAISSVASSLPTSAPPAATTAPRLHASRVSPRTLDPDIPSLPCPPGLVFPLPRRHLLCIKPRRCAKFLSGRLCPASPSFTRP</sequence>
<feature type="region of interest" description="Disordered" evidence="1">
    <location>
        <begin position="80"/>
        <end position="103"/>
    </location>
</feature>
<reference evidence="3" key="1">
    <citation type="journal article" date="2013" name="Nature">
        <title>Draft genome of the wheat A-genome progenitor Triticum urartu.</title>
        <authorList>
            <person name="Ling H.Q."/>
            <person name="Zhao S."/>
            <person name="Liu D."/>
            <person name="Wang J."/>
            <person name="Sun H."/>
            <person name="Zhang C."/>
            <person name="Fan H."/>
            <person name="Li D."/>
            <person name="Dong L."/>
            <person name="Tao Y."/>
            <person name="Gao C."/>
            <person name="Wu H."/>
            <person name="Li Y."/>
            <person name="Cui Y."/>
            <person name="Guo X."/>
            <person name="Zheng S."/>
            <person name="Wang B."/>
            <person name="Yu K."/>
            <person name="Liang Q."/>
            <person name="Yang W."/>
            <person name="Lou X."/>
            <person name="Chen J."/>
            <person name="Feng M."/>
            <person name="Jian J."/>
            <person name="Zhang X."/>
            <person name="Luo G."/>
            <person name="Jiang Y."/>
            <person name="Liu J."/>
            <person name="Wang Z."/>
            <person name="Sha Y."/>
            <person name="Zhang B."/>
            <person name="Wu H."/>
            <person name="Tang D."/>
            <person name="Shen Q."/>
            <person name="Xue P."/>
            <person name="Zou S."/>
            <person name="Wang X."/>
            <person name="Liu X."/>
            <person name="Wang F."/>
            <person name="Yang Y."/>
            <person name="An X."/>
            <person name="Dong Z."/>
            <person name="Zhang K."/>
            <person name="Zhang X."/>
            <person name="Luo M.C."/>
            <person name="Dvorak J."/>
            <person name="Tong Y."/>
            <person name="Wang J."/>
            <person name="Yang H."/>
            <person name="Li Z."/>
            <person name="Wang D."/>
            <person name="Zhang A."/>
            <person name="Wang J."/>
        </authorList>
    </citation>
    <scope>NUCLEOTIDE SEQUENCE</scope>
    <source>
        <strain evidence="3">cv. G1812</strain>
    </source>
</reference>
<reference evidence="2" key="2">
    <citation type="submission" date="2018-03" db="EMBL/GenBank/DDBJ databases">
        <title>The Triticum urartu genome reveals the dynamic nature of wheat genome evolution.</title>
        <authorList>
            <person name="Ling H."/>
            <person name="Ma B."/>
            <person name="Shi X."/>
            <person name="Liu H."/>
            <person name="Dong L."/>
            <person name="Sun H."/>
            <person name="Cao Y."/>
            <person name="Gao Q."/>
            <person name="Zheng S."/>
            <person name="Li Y."/>
            <person name="Yu Y."/>
            <person name="Du H."/>
            <person name="Qi M."/>
            <person name="Li Y."/>
            <person name="Yu H."/>
            <person name="Cui Y."/>
            <person name="Wang N."/>
            <person name="Chen C."/>
            <person name="Wu H."/>
            <person name="Zhao Y."/>
            <person name="Zhang J."/>
            <person name="Li Y."/>
            <person name="Zhou W."/>
            <person name="Zhang B."/>
            <person name="Hu W."/>
            <person name="Eijk M."/>
            <person name="Tang J."/>
            <person name="Witsenboer H."/>
            <person name="Zhao S."/>
            <person name="Li Z."/>
            <person name="Zhang A."/>
            <person name="Wang D."/>
            <person name="Liang C."/>
        </authorList>
    </citation>
    <scope>NUCLEOTIDE SEQUENCE [LARGE SCALE GENOMIC DNA]</scope>
    <source>
        <strain evidence="2">cv. G1812</strain>
    </source>
</reference>
<dbReference type="AlphaFoldDB" id="A0A8R7UNR6"/>
<feature type="compositionally biased region" description="Low complexity" evidence="1">
    <location>
        <begin position="80"/>
        <end position="94"/>
    </location>
</feature>
<dbReference type="EnsemblPlants" id="TuG1812G0600000911.01.T01">
    <property type="protein sequence ID" value="TuG1812G0600000911.01.T01.cds416473"/>
    <property type="gene ID" value="TuG1812G0600000911.01"/>
</dbReference>
<reference evidence="2" key="3">
    <citation type="submission" date="2022-06" db="UniProtKB">
        <authorList>
            <consortium name="EnsemblPlants"/>
        </authorList>
    </citation>
    <scope>IDENTIFICATION</scope>
</reference>
<proteinExistence type="predicted"/>
<name>A0A8R7UNR6_TRIUA</name>
<dbReference type="Proteomes" id="UP000015106">
    <property type="component" value="Chromosome 6"/>
</dbReference>
<organism evidence="2 3">
    <name type="scientific">Triticum urartu</name>
    <name type="common">Red wild einkorn</name>
    <name type="synonym">Crithodium urartu</name>
    <dbReference type="NCBI Taxonomy" id="4572"/>
    <lineage>
        <taxon>Eukaryota</taxon>
        <taxon>Viridiplantae</taxon>
        <taxon>Streptophyta</taxon>
        <taxon>Embryophyta</taxon>
        <taxon>Tracheophyta</taxon>
        <taxon>Spermatophyta</taxon>
        <taxon>Magnoliopsida</taxon>
        <taxon>Liliopsida</taxon>
        <taxon>Poales</taxon>
        <taxon>Poaceae</taxon>
        <taxon>BOP clade</taxon>
        <taxon>Pooideae</taxon>
        <taxon>Triticodae</taxon>
        <taxon>Triticeae</taxon>
        <taxon>Triticinae</taxon>
        <taxon>Triticum</taxon>
    </lineage>
</organism>
<evidence type="ECO:0000256" key="1">
    <source>
        <dbReference type="SAM" id="MobiDB-lite"/>
    </source>
</evidence>
<evidence type="ECO:0000313" key="3">
    <source>
        <dbReference type="Proteomes" id="UP000015106"/>
    </source>
</evidence>
<keyword evidence="3" id="KW-1185">Reference proteome</keyword>
<evidence type="ECO:0000313" key="2">
    <source>
        <dbReference type="EnsemblPlants" id="TuG1812G0600000911.01.T01.cds416473"/>
    </source>
</evidence>